<sequence>MPLSFFSKGYFQDLLNKSEKSLYETFPGMYGDLYNQNVKVFKDLYSDLRRYYRGANINLEEALNEFWIHLLERLFKLMNPQYHLTDDYVECMVKHSEQHKPFGEVPRDLKLKATRAFIAVRSFVQGLGVANDVIKKVSQIILQIIGARGDLKEKREEDQ</sequence>
<comment type="caution">
    <text evidence="1">The sequence shown here is derived from an EMBL/GenBank/DDBJ whole genome shotgun (WGS) entry which is preliminary data.</text>
</comment>
<keyword evidence="1" id="KW-0808">Transferase</keyword>
<gene>
    <name evidence="1" type="primary">GPC1_2</name>
    <name evidence="1" type="ORF">K3G42_021705</name>
</gene>
<keyword evidence="2" id="KW-1185">Reference proteome</keyword>
<organism evidence="1 2">
    <name type="scientific">Sphaerodactylus townsendi</name>
    <dbReference type="NCBI Taxonomy" id="933632"/>
    <lineage>
        <taxon>Eukaryota</taxon>
        <taxon>Metazoa</taxon>
        <taxon>Chordata</taxon>
        <taxon>Craniata</taxon>
        <taxon>Vertebrata</taxon>
        <taxon>Euteleostomi</taxon>
        <taxon>Lepidosauria</taxon>
        <taxon>Squamata</taxon>
        <taxon>Bifurcata</taxon>
        <taxon>Gekkota</taxon>
        <taxon>Sphaerodactylidae</taxon>
        <taxon>Sphaerodactylus</taxon>
    </lineage>
</organism>
<protein>
    <submittedName>
        <fullName evidence="1">Glycerophosphocholine acyltransferase</fullName>
    </submittedName>
</protein>
<keyword evidence="1" id="KW-0012">Acyltransferase</keyword>
<accession>A0ACB8FA98</accession>
<reference evidence="1" key="1">
    <citation type="submission" date="2021-08" db="EMBL/GenBank/DDBJ databases">
        <title>The first chromosome-level gecko genome reveals the dynamic sex chromosomes of Neotropical dwarf geckos (Sphaerodactylidae: Sphaerodactylus).</title>
        <authorList>
            <person name="Pinto B.J."/>
            <person name="Keating S.E."/>
            <person name="Gamble T."/>
        </authorList>
    </citation>
    <scope>NUCLEOTIDE SEQUENCE</scope>
    <source>
        <strain evidence="1">TG3544</strain>
    </source>
</reference>
<evidence type="ECO:0000313" key="2">
    <source>
        <dbReference type="Proteomes" id="UP000827872"/>
    </source>
</evidence>
<name>A0ACB8FA98_9SAUR</name>
<evidence type="ECO:0000313" key="1">
    <source>
        <dbReference type="EMBL" id="KAH8002262.1"/>
    </source>
</evidence>
<proteinExistence type="predicted"/>
<dbReference type="EMBL" id="CM037621">
    <property type="protein sequence ID" value="KAH8002262.1"/>
    <property type="molecule type" value="Genomic_DNA"/>
</dbReference>
<dbReference type="Proteomes" id="UP000827872">
    <property type="component" value="Linkage Group LG08"/>
</dbReference>